<feature type="domain" description="Alpha-L-rhamnosidase concanavalin-like" evidence="5">
    <location>
        <begin position="351"/>
        <end position="445"/>
    </location>
</feature>
<evidence type="ECO:0000256" key="1">
    <source>
        <dbReference type="ARBA" id="ARBA00001445"/>
    </source>
</evidence>
<dbReference type="InterPro" id="IPR013783">
    <property type="entry name" value="Ig-like_fold"/>
</dbReference>
<evidence type="ECO:0000256" key="3">
    <source>
        <dbReference type="ARBA" id="ARBA00022801"/>
    </source>
</evidence>
<feature type="chain" id="PRO_5009875330" description="alpha-L-rhamnosidase" evidence="4">
    <location>
        <begin position="23"/>
        <end position="928"/>
    </location>
</feature>
<dbReference type="PIRSF" id="PIRSF010631">
    <property type="entry name" value="A-rhamnsds"/>
    <property type="match status" value="1"/>
</dbReference>
<name>A0A1L7XYB9_9HELO</name>
<keyword evidence="3" id="KW-0378">Hydrolase</keyword>
<dbReference type="InterPro" id="IPR008902">
    <property type="entry name" value="Rhamnosid_concanavalin"/>
</dbReference>
<feature type="domain" description="Bacterial alpha-L-rhamnosidase N-terminal" evidence="6">
    <location>
        <begin position="167"/>
        <end position="339"/>
    </location>
</feature>
<proteinExistence type="predicted"/>
<dbReference type="Gene3D" id="2.60.120.260">
    <property type="entry name" value="Galactose-binding domain-like"/>
    <property type="match status" value="2"/>
</dbReference>
<evidence type="ECO:0000256" key="4">
    <source>
        <dbReference type="SAM" id="SignalP"/>
    </source>
</evidence>
<dbReference type="InterPro" id="IPR035396">
    <property type="entry name" value="Bac_rhamnosid6H"/>
</dbReference>
<feature type="signal peptide" evidence="4">
    <location>
        <begin position="1"/>
        <end position="22"/>
    </location>
</feature>
<sequence length="928" mass="100802">MAGFKHVFLFVFLSCLIYRASSISIEANSPRANGLHAGNGISTTPRFSWRLASTSRNDSQTAYQIQVANSASALSSPDMWDSGKVSSSSTSASYSRVTLVSRDIGWWRVRVWDANDTTSSWSSVTTFELGLLNSSDWNATWIANTNYVRGINSLPIFAKVFNVTCSVTKARLYLLGLGQHAAMINGVAVSDAVLEPGYSTVASTLFYSSYNISGLISKGTNVLGVELGKGEYDPEPGLWGRYMKYTKAAQQLMLISQLEYTCSTGEIVHIGSDGSWLTTVDGPRIESSWYGGEEYDARKIFANYSMESGNRAGWVTANTTTGPLGKLVGTSSPPLKVVQTMTAADLTQVGTQWVFDFGVNFAGWYTFTMDGTGLAGTRIVFYPGEKLTSAGLADQSTTGSPIFDAYTIAGNSFESYRPKFMYHGFRYLHVNVTWTPLATNMTGQVIRSNTDGVGSTSTSNSLFNSIHKIIDRAIQSNLYSVLTDCPYREKLGWLEESHLVLDPVARGYDLQAYGYAFVQNMGDTQTSTGLVPDISPEFVVFSGGFRDDPNWGNTMILMPYIHYRYYGDIDLLSKYYTNMTAYLSYLTTSKASNYLLSYGLGDWVTTDSSTPVGVTATFGYQQAAAGLAVIAAGLGKTSDAATYETLNTNIKNAFHTKYFNTTSNATYSSGSQACNAIALDMGAVPAEYEAAVLQTLVDSLVRNGYHMTVGEIALPSLFRVLRAYNRNDIIYNMMSLTTSVSYGYQVTHGATSLWEQWSGSGSSGSSLNHFMLGYGDNWLLELSGLAQSNNSIGWQTIDYNPIVVGDLTSASSSYRTPRGTASASWSLSGTALNYVITVPVGATGLVYLNQSTITESSKSITVGSNGILGSSTSANITTIMVDGFKANWEQQLRTTEKAKAMFEAQGVDFEEFWARIGGMQGMPGMDEM</sequence>
<dbReference type="GO" id="GO:0030596">
    <property type="term" value="F:alpha-L-rhamnosidase activity"/>
    <property type="evidence" value="ECO:0007669"/>
    <property type="project" value="UniProtKB-EC"/>
</dbReference>
<keyword evidence="4" id="KW-0732">Signal</keyword>
<organism evidence="9 10">
    <name type="scientific">Phialocephala subalpina</name>
    <dbReference type="NCBI Taxonomy" id="576137"/>
    <lineage>
        <taxon>Eukaryota</taxon>
        <taxon>Fungi</taxon>
        <taxon>Dikarya</taxon>
        <taxon>Ascomycota</taxon>
        <taxon>Pezizomycotina</taxon>
        <taxon>Leotiomycetes</taxon>
        <taxon>Helotiales</taxon>
        <taxon>Mollisiaceae</taxon>
        <taxon>Phialocephala</taxon>
        <taxon>Phialocephala fortinii species complex</taxon>
    </lineage>
</organism>
<dbReference type="Pfam" id="PF17390">
    <property type="entry name" value="Bac_rhamnosid_C"/>
    <property type="match status" value="1"/>
</dbReference>
<dbReference type="Pfam" id="PF17389">
    <property type="entry name" value="Bac_rhamnosid6H"/>
    <property type="match status" value="1"/>
</dbReference>
<feature type="domain" description="Alpha-L-rhamnosidase six-hairpin glycosidase" evidence="7">
    <location>
        <begin position="453"/>
        <end position="780"/>
    </location>
</feature>
<dbReference type="InterPro" id="IPR008928">
    <property type="entry name" value="6-hairpin_glycosidase_sf"/>
</dbReference>
<dbReference type="GO" id="GO:0005975">
    <property type="term" value="P:carbohydrate metabolic process"/>
    <property type="evidence" value="ECO:0007669"/>
    <property type="project" value="InterPro"/>
</dbReference>
<dbReference type="Pfam" id="PF08531">
    <property type="entry name" value="Bac_rhamnosid_N"/>
    <property type="match status" value="1"/>
</dbReference>
<dbReference type="Gene3D" id="2.60.40.10">
    <property type="entry name" value="Immunoglobulins"/>
    <property type="match status" value="1"/>
</dbReference>
<evidence type="ECO:0000259" key="6">
    <source>
        <dbReference type="Pfam" id="PF08531"/>
    </source>
</evidence>
<comment type="catalytic activity">
    <reaction evidence="1">
        <text>Hydrolysis of terminal non-reducing alpha-L-rhamnose residues in alpha-L-rhamnosides.</text>
        <dbReference type="EC" id="3.2.1.40"/>
    </reaction>
</comment>
<evidence type="ECO:0000313" key="10">
    <source>
        <dbReference type="Proteomes" id="UP000184330"/>
    </source>
</evidence>
<dbReference type="Pfam" id="PF05592">
    <property type="entry name" value="Bac_rhamnosid"/>
    <property type="match status" value="1"/>
</dbReference>
<evidence type="ECO:0000259" key="5">
    <source>
        <dbReference type="Pfam" id="PF05592"/>
    </source>
</evidence>
<reference evidence="9 10" key="1">
    <citation type="submission" date="2016-03" db="EMBL/GenBank/DDBJ databases">
        <authorList>
            <person name="Ploux O."/>
        </authorList>
    </citation>
    <scope>NUCLEOTIDE SEQUENCE [LARGE SCALE GENOMIC DNA]</scope>
    <source>
        <strain evidence="9 10">UAMH 11012</strain>
    </source>
</reference>
<dbReference type="Proteomes" id="UP000184330">
    <property type="component" value="Unassembled WGS sequence"/>
</dbReference>
<dbReference type="AlphaFoldDB" id="A0A1L7XYB9"/>
<protein>
    <recommendedName>
        <fullName evidence="2">alpha-L-rhamnosidase</fullName>
        <ecNumber evidence="2">3.2.1.40</ecNumber>
    </recommendedName>
</protein>
<evidence type="ECO:0000256" key="2">
    <source>
        <dbReference type="ARBA" id="ARBA00012652"/>
    </source>
</evidence>
<dbReference type="InterPro" id="IPR035398">
    <property type="entry name" value="Bac_rhamnosid_C"/>
</dbReference>
<dbReference type="InterPro" id="IPR012341">
    <property type="entry name" value="6hp_glycosidase-like_sf"/>
</dbReference>
<dbReference type="EMBL" id="FJOG01000089">
    <property type="protein sequence ID" value="CZR70017.1"/>
    <property type="molecule type" value="Genomic_DNA"/>
</dbReference>
<dbReference type="Pfam" id="PF25788">
    <property type="entry name" value="Ig_Rha78A_N"/>
    <property type="match status" value="1"/>
</dbReference>
<evidence type="ECO:0000313" key="9">
    <source>
        <dbReference type="EMBL" id="CZR70017.1"/>
    </source>
</evidence>
<dbReference type="InterPro" id="IPR013737">
    <property type="entry name" value="Bac_rhamnosid_N"/>
</dbReference>
<keyword evidence="10" id="KW-1185">Reference proteome</keyword>
<dbReference type="EC" id="3.2.1.40" evidence="2"/>
<feature type="domain" description="Alpha-L-rhamnosidase C-terminal" evidence="8">
    <location>
        <begin position="792"/>
        <end position="857"/>
    </location>
</feature>
<dbReference type="PANTHER" id="PTHR33307:SF11">
    <property type="entry name" value="ALPHA-L-RHAMNOSIDASE"/>
    <property type="match status" value="1"/>
</dbReference>
<gene>
    <name evidence="9" type="ORF">PAC_19918</name>
</gene>
<dbReference type="Gene3D" id="2.60.420.10">
    <property type="entry name" value="Maltose phosphorylase, domain 3"/>
    <property type="match status" value="1"/>
</dbReference>
<dbReference type="PANTHER" id="PTHR33307">
    <property type="entry name" value="ALPHA-RHAMNOSIDASE (EUROFUNG)"/>
    <property type="match status" value="1"/>
</dbReference>
<evidence type="ECO:0000259" key="8">
    <source>
        <dbReference type="Pfam" id="PF17390"/>
    </source>
</evidence>
<dbReference type="SUPFAM" id="SSF48208">
    <property type="entry name" value="Six-hairpin glycosidases"/>
    <property type="match status" value="1"/>
</dbReference>
<accession>A0A1L7XYB9</accession>
<dbReference type="OrthoDB" id="10036721at2759"/>
<dbReference type="Gene3D" id="1.50.10.10">
    <property type="match status" value="1"/>
</dbReference>
<evidence type="ECO:0000259" key="7">
    <source>
        <dbReference type="Pfam" id="PF17389"/>
    </source>
</evidence>
<dbReference type="InterPro" id="IPR016007">
    <property type="entry name" value="Alpha_rhamnosid"/>
</dbReference>